<gene>
    <name evidence="4" type="ORF">BG006_000164</name>
</gene>
<feature type="transmembrane region" description="Helical" evidence="2">
    <location>
        <begin position="132"/>
        <end position="153"/>
    </location>
</feature>
<feature type="compositionally biased region" description="Low complexity" evidence="1">
    <location>
        <begin position="60"/>
        <end position="69"/>
    </location>
</feature>
<feature type="signal peptide" evidence="3">
    <location>
        <begin position="1"/>
        <end position="22"/>
    </location>
</feature>
<keyword evidence="2" id="KW-1133">Transmembrane helix</keyword>
<sequence>MHLSRILFSTLVVLAALSLAHSQIEARGARFAIRKRDLLGNLIGANSSNPQPAQPPAAPASPTTNTAKAGVPSLLNGVLPVVGGTPVGPTGSVVPPKKPHAAGDDTTGAGAPSPTGPAQETNAPEQTPLSPGLIAVVTVVFVSLLVAIFFSCYKIRQSRQRRHRNLDEDILKNHAGSVGYSGGGGYGMYVGHKESPDLWRKNLDLFHRG</sequence>
<comment type="caution">
    <text evidence="4">The sequence shown here is derived from an EMBL/GenBank/DDBJ whole genome shotgun (WGS) entry which is preliminary data.</text>
</comment>
<evidence type="ECO:0000313" key="4">
    <source>
        <dbReference type="EMBL" id="KAF9324858.1"/>
    </source>
</evidence>
<dbReference type="EMBL" id="JAAAUY010001017">
    <property type="protein sequence ID" value="KAF9324858.1"/>
    <property type="molecule type" value="Genomic_DNA"/>
</dbReference>
<dbReference type="Proteomes" id="UP000696485">
    <property type="component" value="Unassembled WGS sequence"/>
</dbReference>
<organism evidence="4 5">
    <name type="scientific">Podila minutissima</name>
    <dbReference type="NCBI Taxonomy" id="64525"/>
    <lineage>
        <taxon>Eukaryota</taxon>
        <taxon>Fungi</taxon>
        <taxon>Fungi incertae sedis</taxon>
        <taxon>Mucoromycota</taxon>
        <taxon>Mortierellomycotina</taxon>
        <taxon>Mortierellomycetes</taxon>
        <taxon>Mortierellales</taxon>
        <taxon>Mortierellaceae</taxon>
        <taxon>Podila</taxon>
    </lineage>
</organism>
<accession>A0A9P5VHU9</accession>
<feature type="region of interest" description="Disordered" evidence="1">
    <location>
        <begin position="44"/>
        <end position="69"/>
    </location>
</feature>
<protein>
    <submittedName>
        <fullName evidence="4">Uncharacterized protein</fullName>
    </submittedName>
</protein>
<evidence type="ECO:0000256" key="2">
    <source>
        <dbReference type="SAM" id="Phobius"/>
    </source>
</evidence>
<keyword evidence="3" id="KW-0732">Signal</keyword>
<feature type="chain" id="PRO_5040247378" evidence="3">
    <location>
        <begin position="23"/>
        <end position="209"/>
    </location>
</feature>
<keyword evidence="2" id="KW-0472">Membrane</keyword>
<keyword evidence="5" id="KW-1185">Reference proteome</keyword>
<evidence type="ECO:0000256" key="3">
    <source>
        <dbReference type="SAM" id="SignalP"/>
    </source>
</evidence>
<feature type="compositionally biased region" description="Polar residues" evidence="1">
    <location>
        <begin position="116"/>
        <end position="126"/>
    </location>
</feature>
<feature type="region of interest" description="Disordered" evidence="1">
    <location>
        <begin position="87"/>
        <end position="126"/>
    </location>
</feature>
<keyword evidence="2" id="KW-0812">Transmembrane</keyword>
<evidence type="ECO:0000256" key="1">
    <source>
        <dbReference type="SAM" id="MobiDB-lite"/>
    </source>
</evidence>
<name>A0A9P5VHU9_9FUNG</name>
<dbReference type="AlphaFoldDB" id="A0A9P5VHU9"/>
<proteinExistence type="predicted"/>
<reference evidence="4" key="1">
    <citation type="journal article" date="2020" name="Fungal Divers.">
        <title>Resolving the Mortierellaceae phylogeny through synthesis of multi-gene phylogenetics and phylogenomics.</title>
        <authorList>
            <person name="Vandepol N."/>
            <person name="Liber J."/>
            <person name="Desiro A."/>
            <person name="Na H."/>
            <person name="Kennedy M."/>
            <person name="Barry K."/>
            <person name="Grigoriev I.V."/>
            <person name="Miller A.N."/>
            <person name="O'Donnell K."/>
            <person name="Stajich J.E."/>
            <person name="Bonito G."/>
        </authorList>
    </citation>
    <scope>NUCLEOTIDE SEQUENCE</scope>
    <source>
        <strain evidence="4">NVP1</strain>
    </source>
</reference>
<evidence type="ECO:0000313" key="5">
    <source>
        <dbReference type="Proteomes" id="UP000696485"/>
    </source>
</evidence>